<feature type="chain" id="PRO_5011569895" evidence="5">
    <location>
        <begin position="33"/>
        <end position="513"/>
    </location>
</feature>
<dbReference type="Gene3D" id="3.90.76.10">
    <property type="entry name" value="Dipeptide-binding Protein, Domain 1"/>
    <property type="match status" value="1"/>
</dbReference>
<dbReference type="CDD" id="cd08515">
    <property type="entry name" value="PBP2_NikA_DppA_OppA_like_10"/>
    <property type="match status" value="1"/>
</dbReference>
<keyword evidence="3" id="KW-0813">Transport</keyword>
<dbReference type="GO" id="GO:0015833">
    <property type="term" value="P:peptide transport"/>
    <property type="evidence" value="ECO:0007669"/>
    <property type="project" value="TreeGrafter"/>
</dbReference>
<dbReference type="RefSeq" id="WP_092682719.1">
    <property type="nucleotide sequence ID" value="NZ_FNMZ01000004.1"/>
</dbReference>
<keyword evidence="8" id="KW-1185">Reference proteome</keyword>
<dbReference type="PANTHER" id="PTHR30290">
    <property type="entry name" value="PERIPLASMIC BINDING COMPONENT OF ABC TRANSPORTER"/>
    <property type="match status" value="1"/>
</dbReference>
<evidence type="ECO:0000256" key="2">
    <source>
        <dbReference type="ARBA" id="ARBA00005695"/>
    </source>
</evidence>
<dbReference type="Pfam" id="PF00496">
    <property type="entry name" value="SBP_bac_5"/>
    <property type="match status" value="1"/>
</dbReference>
<dbReference type="Gene3D" id="3.10.105.10">
    <property type="entry name" value="Dipeptide-binding Protein, Domain 3"/>
    <property type="match status" value="1"/>
</dbReference>
<organism evidence="7 8">
    <name type="scientific">Albimonas donghaensis</name>
    <dbReference type="NCBI Taxonomy" id="356660"/>
    <lineage>
        <taxon>Bacteria</taxon>
        <taxon>Pseudomonadati</taxon>
        <taxon>Pseudomonadota</taxon>
        <taxon>Alphaproteobacteria</taxon>
        <taxon>Rhodobacterales</taxon>
        <taxon>Paracoccaceae</taxon>
        <taxon>Albimonas</taxon>
    </lineage>
</organism>
<accession>A0A1H3AVQ2</accession>
<dbReference type="InterPro" id="IPR006311">
    <property type="entry name" value="TAT_signal"/>
</dbReference>
<dbReference type="PIRSF" id="PIRSF002741">
    <property type="entry name" value="MppA"/>
    <property type="match status" value="1"/>
</dbReference>
<reference evidence="7 8" key="1">
    <citation type="submission" date="2016-10" db="EMBL/GenBank/DDBJ databases">
        <authorList>
            <person name="de Groot N.N."/>
        </authorList>
    </citation>
    <scope>NUCLEOTIDE SEQUENCE [LARGE SCALE GENOMIC DNA]</scope>
    <source>
        <strain evidence="7 8">DSM 17890</strain>
    </source>
</reference>
<dbReference type="EMBL" id="FNMZ01000004">
    <property type="protein sequence ID" value="SDX33812.1"/>
    <property type="molecule type" value="Genomic_DNA"/>
</dbReference>
<sequence>MTTFLAQRSARRALLGAAAAAALAAPLTPALAGKADDTLTFAFEQEVEALNFYQSTSRDGVILSRLIWDTLIWRDPYTGDYKPLLATSWTWVDNVTIDFELREGVTFHNGETFDADDVVFTFNYFPSPEAKTKSQQTVSWIKGAEKLGDYKVRLHLKNPFPAALEFLASPLPIYPDEYMAEVGQDGMEKNPIGTGPYKVANVVRGETIEFVKNDGYFPNDAKGAPQIGKLVMRTLPDKNTQLAELMTGGIDWMWKVEVDQAEGLRSMPDLTVVDAETMRIGYLGFDAAGTSGDHPLTNVKVRQALSHAIDRQAIVDNLFPGGARVVNSACFPEQFGCEQDVTAYDHDPEKARALLAEAGFPDGFDMTLDVYRNREMAEAMIGDLAKVGVDATMNYGKYAAIRDAVRSGGSQAGYLTWGSNSIGDISASTSVFFKGGADDIYQDPEVTEWLTTGDTSTDPEVRKDVYSKALKKIAAEAYWLPLWSYPYTYAFTSDLDFTPTSDEIPHFALARWK</sequence>
<dbReference type="PROSITE" id="PS51318">
    <property type="entry name" value="TAT"/>
    <property type="match status" value="1"/>
</dbReference>
<feature type="domain" description="Solute-binding protein family 5" evidence="6">
    <location>
        <begin position="81"/>
        <end position="434"/>
    </location>
</feature>
<evidence type="ECO:0000256" key="1">
    <source>
        <dbReference type="ARBA" id="ARBA00004418"/>
    </source>
</evidence>
<dbReference type="SUPFAM" id="SSF53850">
    <property type="entry name" value="Periplasmic binding protein-like II"/>
    <property type="match status" value="1"/>
</dbReference>
<evidence type="ECO:0000256" key="5">
    <source>
        <dbReference type="SAM" id="SignalP"/>
    </source>
</evidence>
<comment type="similarity">
    <text evidence="2">Belongs to the bacterial solute-binding protein 5 family.</text>
</comment>
<dbReference type="Proteomes" id="UP000199118">
    <property type="component" value="Unassembled WGS sequence"/>
</dbReference>
<dbReference type="GO" id="GO:0030288">
    <property type="term" value="C:outer membrane-bounded periplasmic space"/>
    <property type="evidence" value="ECO:0007669"/>
    <property type="project" value="UniProtKB-ARBA"/>
</dbReference>
<dbReference type="Gene3D" id="3.40.190.10">
    <property type="entry name" value="Periplasmic binding protein-like II"/>
    <property type="match status" value="1"/>
</dbReference>
<dbReference type="OrthoDB" id="9803988at2"/>
<protein>
    <submittedName>
        <fullName evidence="7">Peptide/nickel transport system substrate-binding protein</fullName>
    </submittedName>
</protein>
<dbReference type="GO" id="GO:1904680">
    <property type="term" value="F:peptide transmembrane transporter activity"/>
    <property type="evidence" value="ECO:0007669"/>
    <property type="project" value="TreeGrafter"/>
</dbReference>
<dbReference type="AlphaFoldDB" id="A0A1H3AVQ2"/>
<dbReference type="GO" id="GO:0043190">
    <property type="term" value="C:ATP-binding cassette (ABC) transporter complex"/>
    <property type="evidence" value="ECO:0007669"/>
    <property type="project" value="InterPro"/>
</dbReference>
<dbReference type="PANTHER" id="PTHR30290:SF9">
    <property type="entry name" value="OLIGOPEPTIDE-BINDING PROTEIN APPA"/>
    <property type="match status" value="1"/>
</dbReference>
<evidence type="ECO:0000259" key="6">
    <source>
        <dbReference type="Pfam" id="PF00496"/>
    </source>
</evidence>
<keyword evidence="4 5" id="KW-0732">Signal</keyword>
<dbReference type="InterPro" id="IPR030678">
    <property type="entry name" value="Peptide/Ni-bd"/>
</dbReference>
<dbReference type="InterPro" id="IPR039424">
    <property type="entry name" value="SBP_5"/>
</dbReference>
<evidence type="ECO:0000313" key="7">
    <source>
        <dbReference type="EMBL" id="SDX33812.1"/>
    </source>
</evidence>
<dbReference type="STRING" id="356660.SAMN05444336_104340"/>
<name>A0A1H3AVQ2_9RHOB</name>
<evidence type="ECO:0000313" key="8">
    <source>
        <dbReference type="Proteomes" id="UP000199118"/>
    </source>
</evidence>
<comment type="subcellular location">
    <subcellularLocation>
        <location evidence="1">Periplasm</location>
    </subcellularLocation>
</comment>
<evidence type="ECO:0000256" key="4">
    <source>
        <dbReference type="ARBA" id="ARBA00022729"/>
    </source>
</evidence>
<evidence type="ECO:0000256" key="3">
    <source>
        <dbReference type="ARBA" id="ARBA00022448"/>
    </source>
</evidence>
<proteinExistence type="inferred from homology"/>
<dbReference type="InterPro" id="IPR000914">
    <property type="entry name" value="SBP_5_dom"/>
</dbReference>
<gene>
    <name evidence="7" type="ORF">SAMN05444336_104340</name>
</gene>
<feature type="signal peptide" evidence="5">
    <location>
        <begin position="1"/>
        <end position="32"/>
    </location>
</feature>